<dbReference type="PROSITE" id="PS00141">
    <property type="entry name" value="ASP_PROTEASE"/>
    <property type="match status" value="1"/>
</dbReference>
<dbReference type="SUPFAM" id="SSF56672">
    <property type="entry name" value="DNA/RNA polymerases"/>
    <property type="match status" value="1"/>
</dbReference>
<dbReference type="Pfam" id="PF00078">
    <property type="entry name" value="RVT_1"/>
    <property type="match status" value="1"/>
</dbReference>
<dbReference type="OrthoDB" id="5857529at2759"/>
<dbReference type="Gene3D" id="3.10.10.10">
    <property type="entry name" value="HIV Type 1 Reverse Transcriptase, subunit A, domain 1"/>
    <property type="match status" value="1"/>
</dbReference>
<dbReference type="PANTHER" id="PTHR47331">
    <property type="entry name" value="PHD-TYPE DOMAIN-CONTAINING PROTEIN"/>
    <property type="match status" value="1"/>
</dbReference>
<gene>
    <name evidence="3" type="primary">Acey_s0705.g1687</name>
    <name evidence="3" type="ORF">Y032_0705g1687</name>
</gene>
<dbReference type="InterPro" id="IPR000477">
    <property type="entry name" value="RT_dom"/>
</dbReference>
<dbReference type="EMBL" id="JARK01000305">
    <property type="protein sequence ID" value="EYC38634.1"/>
    <property type="molecule type" value="Genomic_DNA"/>
</dbReference>
<dbReference type="GO" id="GO:0006508">
    <property type="term" value="P:proteolysis"/>
    <property type="evidence" value="ECO:0007669"/>
    <property type="project" value="InterPro"/>
</dbReference>
<feature type="compositionally biased region" description="Basic residues" evidence="1">
    <location>
        <begin position="937"/>
        <end position="946"/>
    </location>
</feature>
<comment type="caution">
    <text evidence="3">The sequence shown here is derived from an EMBL/GenBank/DDBJ whole genome shotgun (WGS) entry which is preliminary data.</text>
</comment>
<reference evidence="4" key="1">
    <citation type="journal article" date="2015" name="Nat. Genet.">
        <title>The genome and transcriptome of the zoonotic hookworm Ancylostoma ceylanicum identify infection-specific gene families.</title>
        <authorList>
            <person name="Schwarz E.M."/>
            <person name="Hu Y."/>
            <person name="Antoshechkin I."/>
            <person name="Miller M.M."/>
            <person name="Sternberg P.W."/>
            <person name="Aroian R.V."/>
        </authorList>
    </citation>
    <scope>NUCLEOTIDE SEQUENCE</scope>
    <source>
        <strain evidence="4">HY135</strain>
    </source>
</reference>
<dbReference type="InterPro" id="IPR001969">
    <property type="entry name" value="Aspartic_peptidase_AS"/>
</dbReference>
<dbReference type="AlphaFoldDB" id="A0A016WFP5"/>
<dbReference type="STRING" id="53326.A0A016WFP5"/>
<dbReference type="Pfam" id="PF03564">
    <property type="entry name" value="DUF1759"/>
    <property type="match status" value="1"/>
</dbReference>
<dbReference type="InterPro" id="IPR043128">
    <property type="entry name" value="Rev_trsase/Diguanyl_cyclase"/>
</dbReference>
<evidence type="ECO:0000313" key="3">
    <source>
        <dbReference type="EMBL" id="EYC38634.1"/>
    </source>
</evidence>
<dbReference type="PANTHER" id="PTHR47331:SF5">
    <property type="entry name" value="RIBONUCLEASE H"/>
    <property type="match status" value="1"/>
</dbReference>
<proteinExistence type="predicted"/>
<feature type="compositionally biased region" description="Basic residues" evidence="1">
    <location>
        <begin position="911"/>
        <end position="923"/>
    </location>
</feature>
<protein>
    <recommendedName>
        <fullName evidence="2">Reverse transcriptase domain-containing protein</fullName>
    </recommendedName>
</protein>
<dbReference type="Proteomes" id="UP000024635">
    <property type="component" value="Unassembled WGS sequence"/>
</dbReference>
<name>A0A016WFP5_9BILA</name>
<feature type="domain" description="Reverse transcriptase" evidence="2">
    <location>
        <begin position="779"/>
        <end position="914"/>
    </location>
</feature>
<sequence>MTDLNRHLEVESHQLELTAAQWQNKIQFRQHELKEQSNDLHSNVPNISNQSINGSEGATTTVSDRSERLIKIRKPVLEVPSFSGNYREFNSFWTVFESLIHNDDELSDTDKFLFLKQALKGKAAAALSCIPVIGDRYSTAVNILKKHFDRSANMADIIINEIERLQRAFDNPRSCRETFEAINARIIHLEQTGMTMNADRIWRRLILSKFPEVICTMVIQKESQSDHSFDVTKIMSTIDAIISLRETTALTTETLFTRDNNRTNLPRPTVNKSKWDEGMTMPRRQKGMCLCGQLHSPHSCPKFTTPQARRVEVRKQRACWRCFAKNHQSKDCTAMDLCPRCNEGHHSSLCLSEAKRQDTGYIALPRQQGRNVQLPPAARSQQPPINRNHRQQGDVRNVQSMHNSQNGRQIPTLDRIPPVNNQCVLQIATAMIFNEAEWDYQPITLLLDSGAQKSFIKSGISEELKITGSTSFTTSGMGELQESFNSSEVQVTLKGLHSPRKLKKLSVHTKQKLTTPLTTAELSKEDLNFISSSSITVAQQSLASTTVSADLLIGQDLLSTIIDHSSPVLTLPSGLILTPTVFGYTISGTSLTKAKTSAEVHGSALVIASPTISSREDYKQDIKNLYELESLGLKTENDPDEASIIKFMDDYRKTIQIKEGVITAGFPFNENVGKLKDNFNVAFRRLQALLRTLRDDKEKLRIYDDTFQTYIKEGIIEECAFNPTGVAAFYLPHRHVWTPGKSTELRVVFDASSHGRNELSLNDVIYEGHALTPLIHEVLLQFRTHKNTMVADIQKAFLQIRLPDHHRDATRFLWIKNLDSPAEGDNIKYYRFCRVPFGINASPAILNQSILKHIEQENSPIGKELSKSLYVDNILLEGETSDDLIRKYTASKQVFSSIANEPAGLPVQLSKRQRQNQRVRQSKRQGDQSARTQLELHRRHPLFRMH</sequence>
<dbReference type="InterPro" id="IPR005312">
    <property type="entry name" value="DUF1759"/>
</dbReference>
<dbReference type="Gene3D" id="3.30.70.270">
    <property type="match status" value="1"/>
</dbReference>
<feature type="region of interest" description="Disordered" evidence="1">
    <location>
        <begin position="909"/>
        <end position="946"/>
    </location>
</feature>
<keyword evidence="4" id="KW-1185">Reference proteome</keyword>
<evidence type="ECO:0000313" key="4">
    <source>
        <dbReference type="Proteomes" id="UP000024635"/>
    </source>
</evidence>
<dbReference type="InterPro" id="IPR043502">
    <property type="entry name" value="DNA/RNA_pol_sf"/>
</dbReference>
<dbReference type="GO" id="GO:0004190">
    <property type="term" value="F:aspartic-type endopeptidase activity"/>
    <property type="evidence" value="ECO:0007669"/>
    <property type="project" value="InterPro"/>
</dbReference>
<evidence type="ECO:0000259" key="2">
    <source>
        <dbReference type="Pfam" id="PF00078"/>
    </source>
</evidence>
<organism evidence="3 4">
    <name type="scientific">Ancylostoma ceylanicum</name>
    <dbReference type="NCBI Taxonomy" id="53326"/>
    <lineage>
        <taxon>Eukaryota</taxon>
        <taxon>Metazoa</taxon>
        <taxon>Ecdysozoa</taxon>
        <taxon>Nematoda</taxon>
        <taxon>Chromadorea</taxon>
        <taxon>Rhabditida</taxon>
        <taxon>Rhabditina</taxon>
        <taxon>Rhabditomorpha</taxon>
        <taxon>Strongyloidea</taxon>
        <taxon>Ancylostomatidae</taxon>
        <taxon>Ancylostomatinae</taxon>
        <taxon>Ancylostoma</taxon>
    </lineage>
</organism>
<accession>A0A016WFP5</accession>
<evidence type="ECO:0000256" key="1">
    <source>
        <dbReference type="SAM" id="MobiDB-lite"/>
    </source>
</evidence>